<keyword evidence="6" id="KW-1133">Transmembrane helix</keyword>
<evidence type="ECO:0000313" key="8">
    <source>
        <dbReference type="EMBL" id="PIS30452.1"/>
    </source>
</evidence>
<dbReference type="InterPro" id="IPR055342">
    <property type="entry name" value="MreC_beta-barrel_core"/>
</dbReference>
<dbReference type="Pfam" id="PF04085">
    <property type="entry name" value="MreC"/>
    <property type="match status" value="1"/>
</dbReference>
<dbReference type="InterPro" id="IPR042177">
    <property type="entry name" value="Cell/Rod_1"/>
</dbReference>
<dbReference type="PIRSF" id="PIRSF038471">
    <property type="entry name" value="MreC"/>
    <property type="match status" value="1"/>
</dbReference>
<evidence type="ECO:0000256" key="4">
    <source>
        <dbReference type="ARBA" id="ARBA00032089"/>
    </source>
</evidence>
<protein>
    <recommendedName>
        <fullName evidence="2 5">Cell shape-determining protein MreC</fullName>
    </recommendedName>
    <alternativeName>
        <fullName evidence="4 5">Cell shape protein MreC</fullName>
    </alternativeName>
</protein>
<organism evidence="8 9">
    <name type="scientific">Candidatus Saganbacteria bacterium CG08_land_8_20_14_0_20_45_16</name>
    <dbReference type="NCBI Taxonomy" id="2014293"/>
    <lineage>
        <taxon>Bacteria</taxon>
        <taxon>Bacillati</taxon>
        <taxon>Saganbacteria</taxon>
    </lineage>
</organism>
<dbReference type="Gene3D" id="2.40.10.340">
    <property type="entry name" value="Rod shape-determining protein MreC, domain 1"/>
    <property type="match status" value="1"/>
</dbReference>
<dbReference type="InterPro" id="IPR042175">
    <property type="entry name" value="Cell/Rod_MreC_2"/>
</dbReference>
<proteinExistence type="inferred from homology"/>
<comment type="function">
    <text evidence="5">Involved in formation and maintenance of cell shape.</text>
</comment>
<dbReference type="PANTHER" id="PTHR34138:SF1">
    <property type="entry name" value="CELL SHAPE-DETERMINING PROTEIN MREC"/>
    <property type="match status" value="1"/>
</dbReference>
<dbReference type="AlphaFoldDB" id="A0A2H0XZD7"/>
<keyword evidence="6" id="KW-0472">Membrane</keyword>
<dbReference type="PANTHER" id="PTHR34138">
    <property type="entry name" value="CELL SHAPE-DETERMINING PROTEIN MREC"/>
    <property type="match status" value="1"/>
</dbReference>
<sequence>MRGLWYRQDLGRDRYTEKSLDNAQALFSVISFQHYRKKKSYALIAFYIFLAIFLSFSTFRNLFGLRNVLVSAIYPCQYVTVSLWQSITSFPSSVVQLKSLAVENRNLKSELAQIKPQLLALDELKAENERLRHDLGFVAGGWQYKLLPAKVIAKAPSPWFSTLTINQGSQHKVRKNSVIINDAGLVGLVVEVAPFTAKVLLLNDLSSSVAAVSQKSRDFGIVTGNLSDNLSMKYVASGGQVQPGDRIVTSPISTVFLPGLLIGTVTKATKQEHDLFYHIKLQAAVDFSRLEEVFVIL</sequence>
<name>A0A2H0XZD7_UNCSA</name>
<evidence type="ECO:0000256" key="6">
    <source>
        <dbReference type="SAM" id="Phobius"/>
    </source>
</evidence>
<evidence type="ECO:0000256" key="5">
    <source>
        <dbReference type="PIRNR" id="PIRNR038471"/>
    </source>
</evidence>
<feature type="domain" description="Rod shape-determining protein MreC beta-barrel core" evidence="7">
    <location>
        <begin position="151"/>
        <end position="296"/>
    </location>
</feature>
<keyword evidence="3 5" id="KW-0133">Cell shape</keyword>
<dbReference type="GO" id="GO:0005886">
    <property type="term" value="C:plasma membrane"/>
    <property type="evidence" value="ECO:0007669"/>
    <property type="project" value="TreeGrafter"/>
</dbReference>
<accession>A0A2H0XZD7</accession>
<dbReference type="InterPro" id="IPR007221">
    <property type="entry name" value="MreC"/>
</dbReference>
<keyword evidence="6" id="KW-0812">Transmembrane</keyword>
<comment type="caution">
    <text evidence="8">The sequence shown here is derived from an EMBL/GenBank/DDBJ whole genome shotgun (WGS) entry which is preliminary data.</text>
</comment>
<dbReference type="GO" id="GO:0008360">
    <property type="term" value="P:regulation of cell shape"/>
    <property type="evidence" value="ECO:0007669"/>
    <property type="project" value="UniProtKB-KW"/>
</dbReference>
<dbReference type="Gene3D" id="2.40.10.350">
    <property type="entry name" value="Rod shape-determining protein MreC, domain 2"/>
    <property type="match status" value="1"/>
</dbReference>
<gene>
    <name evidence="8" type="primary">mreC</name>
    <name evidence="8" type="ORF">COT42_03110</name>
</gene>
<feature type="transmembrane region" description="Helical" evidence="6">
    <location>
        <begin position="41"/>
        <end position="59"/>
    </location>
</feature>
<dbReference type="NCBIfam" id="TIGR00219">
    <property type="entry name" value="mreC"/>
    <property type="match status" value="1"/>
</dbReference>
<evidence type="ECO:0000256" key="2">
    <source>
        <dbReference type="ARBA" id="ARBA00013855"/>
    </source>
</evidence>
<dbReference type="Proteomes" id="UP000231343">
    <property type="component" value="Unassembled WGS sequence"/>
</dbReference>
<evidence type="ECO:0000313" key="9">
    <source>
        <dbReference type="Proteomes" id="UP000231343"/>
    </source>
</evidence>
<evidence type="ECO:0000259" key="7">
    <source>
        <dbReference type="Pfam" id="PF04085"/>
    </source>
</evidence>
<comment type="similarity">
    <text evidence="1 5">Belongs to the MreC family.</text>
</comment>
<reference evidence="8 9" key="1">
    <citation type="submission" date="2017-09" db="EMBL/GenBank/DDBJ databases">
        <title>Depth-based differentiation of microbial function through sediment-hosted aquifers and enrichment of novel symbionts in the deep terrestrial subsurface.</title>
        <authorList>
            <person name="Probst A.J."/>
            <person name="Ladd B."/>
            <person name="Jarett J.K."/>
            <person name="Geller-Mcgrath D.E."/>
            <person name="Sieber C.M."/>
            <person name="Emerson J.B."/>
            <person name="Anantharaman K."/>
            <person name="Thomas B.C."/>
            <person name="Malmstrom R."/>
            <person name="Stieglmeier M."/>
            <person name="Klingl A."/>
            <person name="Woyke T."/>
            <person name="Ryan C.M."/>
            <person name="Banfield J.F."/>
        </authorList>
    </citation>
    <scope>NUCLEOTIDE SEQUENCE [LARGE SCALE GENOMIC DNA]</scope>
    <source>
        <strain evidence="8">CG08_land_8_20_14_0_20_45_16</strain>
    </source>
</reference>
<dbReference type="EMBL" id="PEYM01000055">
    <property type="protein sequence ID" value="PIS30452.1"/>
    <property type="molecule type" value="Genomic_DNA"/>
</dbReference>
<evidence type="ECO:0000256" key="1">
    <source>
        <dbReference type="ARBA" id="ARBA00009369"/>
    </source>
</evidence>
<evidence type="ECO:0000256" key="3">
    <source>
        <dbReference type="ARBA" id="ARBA00022960"/>
    </source>
</evidence>